<gene>
    <name evidence="2" type="ORF">EK403_15600</name>
</gene>
<evidence type="ECO:0000313" key="2">
    <source>
        <dbReference type="EMBL" id="RXF71491.1"/>
    </source>
</evidence>
<dbReference type="EMBL" id="RYFI01000015">
    <property type="protein sequence ID" value="RXF71491.1"/>
    <property type="molecule type" value="Genomic_DNA"/>
</dbReference>
<evidence type="ECO:0008006" key="4">
    <source>
        <dbReference type="Google" id="ProtNLM"/>
    </source>
</evidence>
<name>A0A4Q0MDL5_9HYPH</name>
<dbReference type="RefSeq" id="WP_128778387.1">
    <property type="nucleotide sequence ID" value="NZ_RYFI01000015.1"/>
</dbReference>
<dbReference type="InterPro" id="IPR035093">
    <property type="entry name" value="RelE/ParE_toxin_dom_sf"/>
</dbReference>
<reference evidence="2 3" key="1">
    <citation type="submission" date="2018-12" db="EMBL/GenBank/DDBJ databases">
        <title>bacterium Hansschlegelia zhihuaiae S113.</title>
        <authorList>
            <person name="He J."/>
        </authorList>
    </citation>
    <scope>NUCLEOTIDE SEQUENCE [LARGE SCALE GENOMIC DNA]</scope>
    <source>
        <strain evidence="2 3">S 113</strain>
    </source>
</reference>
<dbReference type="Pfam" id="PF05016">
    <property type="entry name" value="ParE_toxin"/>
    <property type="match status" value="1"/>
</dbReference>
<evidence type="ECO:0000256" key="1">
    <source>
        <dbReference type="ARBA" id="ARBA00022649"/>
    </source>
</evidence>
<dbReference type="InterPro" id="IPR007712">
    <property type="entry name" value="RelE/ParE_toxin"/>
</dbReference>
<sequence>MKVRISEMARTYLRKEAAYLKKNSSQAAAEFQERMNAARRNLAQFPNIGHEDTRCRRRALNASSLAII</sequence>
<dbReference type="Gene3D" id="3.30.2310.20">
    <property type="entry name" value="RelE-like"/>
    <property type="match status" value="1"/>
</dbReference>
<accession>A0A4Q0MDL5</accession>
<dbReference type="OrthoDB" id="8302885at2"/>
<proteinExistence type="predicted"/>
<dbReference type="AlphaFoldDB" id="A0A4Q0MDL5"/>
<protein>
    <recommendedName>
        <fullName evidence="4">Type II toxin-antitoxin system RelE/ParE family toxin</fullName>
    </recommendedName>
</protein>
<evidence type="ECO:0000313" key="3">
    <source>
        <dbReference type="Proteomes" id="UP000289708"/>
    </source>
</evidence>
<keyword evidence="3" id="KW-1185">Reference proteome</keyword>
<organism evidence="2 3">
    <name type="scientific">Hansschlegelia zhihuaiae</name>
    <dbReference type="NCBI Taxonomy" id="405005"/>
    <lineage>
        <taxon>Bacteria</taxon>
        <taxon>Pseudomonadati</taxon>
        <taxon>Pseudomonadota</taxon>
        <taxon>Alphaproteobacteria</taxon>
        <taxon>Hyphomicrobiales</taxon>
        <taxon>Methylopilaceae</taxon>
        <taxon>Hansschlegelia</taxon>
    </lineage>
</organism>
<dbReference type="Proteomes" id="UP000289708">
    <property type="component" value="Unassembled WGS sequence"/>
</dbReference>
<keyword evidence="1" id="KW-1277">Toxin-antitoxin system</keyword>
<comment type="caution">
    <text evidence="2">The sequence shown here is derived from an EMBL/GenBank/DDBJ whole genome shotgun (WGS) entry which is preliminary data.</text>
</comment>